<proteinExistence type="inferred from homology"/>
<dbReference type="RefSeq" id="XP_065646754.1">
    <property type="nucleotide sequence ID" value="XM_065790682.1"/>
</dbReference>
<dbReference type="Pfam" id="PF00076">
    <property type="entry name" value="RRM_1"/>
    <property type="match status" value="1"/>
</dbReference>
<feature type="compositionally biased region" description="Polar residues" evidence="12">
    <location>
        <begin position="251"/>
        <end position="270"/>
    </location>
</feature>
<name>A0ABM4BCU1_HYDVU</name>
<comment type="subcellular location">
    <subcellularLocation>
        <location evidence="2">Chromosome</location>
    </subcellularLocation>
    <subcellularLocation>
        <location evidence="1">Nucleus</location>
    </subcellularLocation>
</comment>
<evidence type="ECO:0000256" key="10">
    <source>
        <dbReference type="ARBA" id="ARBA00023242"/>
    </source>
</evidence>
<dbReference type="Proteomes" id="UP001652625">
    <property type="component" value="Chromosome 02"/>
</dbReference>
<dbReference type="InterPro" id="IPR012677">
    <property type="entry name" value="Nucleotide-bd_a/b_plait_sf"/>
</dbReference>
<organism evidence="14 15">
    <name type="scientific">Hydra vulgaris</name>
    <name type="common">Hydra</name>
    <name type="synonym">Hydra attenuata</name>
    <dbReference type="NCBI Taxonomy" id="6087"/>
    <lineage>
        <taxon>Eukaryota</taxon>
        <taxon>Metazoa</taxon>
        <taxon>Cnidaria</taxon>
        <taxon>Hydrozoa</taxon>
        <taxon>Hydroidolina</taxon>
        <taxon>Anthoathecata</taxon>
        <taxon>Aplanulata</taxon>
        <taxon>Hydridae</taxon>
        <taxon>Hydra</taxon>
    </lineage>
</organism>
<evidence type="ECO:0000256" key="7">
    <source>
        <dbReference type="ARBA" id="ARBA00022884"/>
    </source>
</evidence>
<keyword evidence="9" id="KW-0804">Transcription</keyword>
<evidence type="ECO:0000256" key="3">
    <source>
        <dbReference type="ARBA" id="ARBA00006120"/>
    </source>
</evidence>
<keyword evidence="8" id="KW-0805">Transcription regulation</keyword>
<evidence type="ECO:0000256" key="9">
    <source>
        <dbReference type="ARBA" id="ARBA00023163"/>
    </source>
</evidence>
<dbReference type="PANTHER" id="PTHR17250">
    <property type="entry name" value="NEGATIVE ELONGATION FACTOR E"/>
    <property type="match status" value="1"/>
</dbReference>
<evidence type="ECO:0000313" key="15">
    <source>
        <dbReference type="RefSeq" id="XP_065646754.1"/>
    </source>
</evidence>
<evidence type="ECO:0000256" key="6">
    <source>
        <dbReference type="ARBA" id="ARBA00022491"/>
    </source>
</evidence>
<protein>
    <recommendedName>
        <fullName evidence="4">Negative elongation factor E</fullName>
    </recommendedName>
</protein>
<gene>
    <name evidence="15" type="primary">LOC100213995</name>
</gene>
<evidence type="ECO:0000256" key="1">
    <source>
        <dbReference type="ARBA" id="ARBA00004123"/>
    </source>
</evidence>
<evidence type="ECO:0000256" key="8">
    <source>
        <dbReference type="ARBA" id="ARBA00023015"/>
    </source>
</evidence>
<evidence type="ECO:0000256" key="5">
    <source>
        <dbReference type="ARBA" id="ARBA00022454"/>
    </source>
</evidence>
<sequence>MGLPAKLTIEEQFLLEKFALKKKNKVLLANKPSNGNHVISSCIKKDLKVEITGVPKDAKEVAKKLLASGQLKIAKSGAEDRSFKRAKLTNEKKFTSPVDIFDKKSEAKVFNKEIKARNDFKNLETKSNISDGFNCNKSFVNRVLRVAGFNLTKNILDTAFPPFGQIKSIYFEKEKWCGYVTYETCEMAERAKEELHGAMVQNVTIRVDYARKRPYDDNRNTWRPRRSDLDDPPPIAAPPPAAISPSAPPTGNFQKKPTVSRLTQASSTKKNTSELKKDCKIEYNEEDFF</sequence>
<feature type="compositionally biased region" description="Pro residues" evidence="12">
    <location>
        <begin position="232"/>
        <end position="248"/>
    </location>
</feature>
<keyword evidence="5" id="KW-0158">Chromosome</keyword>
<dbReference type="PROSITE" id="PS50102">
    <property type="entry name" value="RRM"/>
    <property type="match status" value="1"/>
</dbReference>
<evidence type="ECO:0000313" key="14">
    <source>
        <dbReference type="Proteomes" id="UP001652625"/>
    </source>
</evidence>
<dbReference type="SUPFAM" id="SSF54928">
    <property type="entry name" value="RNA-binding domain, RBD"/>
    <property type="match status" value="1"/>
</dbReference>
<feature type="domain" description="RRM" evidence="13">
    <location>
        <begin position="142"/>
        <end position="212"/>
    </location>
</feature>
<reference evidence="15" key="2">
    <citation type="submission" date="2025-08" db="UniProtKB">
        <authorList>
            <consortium name="RefSeq"/>
        </authorList>
    </citation>
    <scope>IDENTIFICATION</scope>
</reference>
<evidence type="ECO:0000259" key="13">
    <source>
        <dbReference type="PROSITE" id="PS50102"/>
    </source>
</evidence>
<feature type="region of interest" description="Disordered" evidence="12">
    <location>
        <begin position="215"/>
        <end position="277"/>
    </location>
</feature>
<evidence type="ECO:0000256" key="11">
    <source>
        <dbReference type="PROSITE-ProRule" id="PRU00176"/>
    </source>
</evidence>
<comment type="similarity">
    <text evidence="3">Belongs to the RRM NELF-E family.</text>
</comment>
<dbReference type="SMART" id="SM00360">
    <property type="entry name" value="RRM"/>
    <property type="match status" value="1"/>
</dbReference>
<dbReference type="Gene3D" id="3.30.70.330">
    <property type="match status" value="1"/>
</dbReference>
<feature type="compositionally biased region" description="Basic and acidic residues" evidence="12">
    <location>
        <begin position="215"/>
        <end position="229"/>
    </location>
</feature>
<reference evidence="14" key="1">
    <citation type="submission" date="2025-05" db="UniProtKB">
        <authorList>
            <consortium name="RefSeq"/>
        </authorList>
    </citation>
    <scope>NUCLEOTIDE SEQUENCE [LARGE SCALE GENOMIC DNA]</scope>
</reference>
<keyword evidence="14" id="KW-1185">Reference proteome</keyword>
<keyword evidence="7 11" id="KW-0694">RNA-binding</keyword>
<evidence type="ECO:0000256" key="4">
    <source>
        <dbReference type="ARBA" id="ARBA00014464"/>
    </source>
</evidence>
<evidence type="ECO:0000256" key="12">
    <source>
        <dbReference type="SAM" id="MobiDB-lite"/>
    </source>
</evidence>
<dbReference type="PANTHER" id="PTHR17250:SF0">
    <property type="entry name" value="NEGATIVE ELONGATION FACTOR E"/>
    <property type="match status" value="1"/>
</dbReference>
<evidence type="ECO:0000256" key="2">
    <source>
        <dbReference type="ARBA" id="ARBA00004286"/>
    </source>
</evidence>
<dbReference type="InterPro" id="IPR000504">
    <property type="entry name" value="RRM_dom"/>
</dbReference>
<keyword evidence="6" id="KW-0678">Repressor</keyword>
<dbReference type="GeneID" id="100213995"/>
<accession>A0ABM4BCU1</accession>
<dbReference type="InterPro" id="IPR033102">
    <property type="entry name" value="NELFE"/>
</dbReference>
<keyword evidence="10" id="KW-0539">Nucleus</keyword>
<dbReference type="InterPro" id="IPR035979">
    <property type="entry name" value="RBD_domain_sf"/>
</dbReference>